<evidence type="ECO:0000313" key="1">
    <source>
        <dbReference type="EMBL" id="KAJ3559861.1"/>
    </source>
</evidence>
<gene>
    <name evidence="1" type="ORF">NM688_g83</name>
</gene>
<reference evidence="1" key="1">
    <citation type="submission" date="2022-07" db="EMBL/GenBank/DDBJ databases">
        <title>Genome Sequence of Phlebia brevispora.</title>
        <authorList>
            <person name="Buettner E."/>
        </authorList>
    </citation>
    <scope>NUCLEOTIDE SEQUENCE</scope>
    <source>
        <strain evidence="1">MPL23</strain>
    </source>
</reference>
<name>A0ACC1TFL0_9APHY</name>
<protein>
    <submittedName>
        <fullName evidence="1">Uncharacterized protein</fullName>
    </submittedName>
</protein>
<evidence type="ECO:0000313" key="2">
    <source>
        <dbReference type="Proteomes" id="UP001148662"/>
    </source>
</evidence>
<sequence>MVMERMDLKRYIRTYVDYKRVRSSIAGAFVYLAFEKWAGVNVDDYTQMLSMAFITDLLSFYKEELANG</sequence>
<comment type="caution">
    <text evidence="1">The sequence shown here is derived from an EMBL/GenBank/DDBJ whole genome shotgun (WGS) entry which is preliminary data.</text>
</comment>
<accession>A0ACC1TFL0</accession>
<dbReference type="EMBL" id="JANHOG010000006">
    <property type="protein sequence ID" value="KAJ3559861.1"/>
    <property type="molecule type" value="Genomic_DNA"/>
</dbReference>
<organism evidence="1 2">
    <name type="scientific">Phlebia brevispora</name>
    <dbReference type="NCBI Taxonomy" id="194682"/>
    <lineage>
        <taxon>Eukaryota</taxon>
        <taxon>Fungi</taxon>
        <taxon>Dikarya</taxon>
        <taxon>Basidiomycota</taxon>
        <taxon>Agaricomycotina</taxon>
        <taxon>Agaricomycetes</taxon>
        <taxon>Polyporales</taxon>
        <taxon>Meruliaceae</taxon>
        <taxon>Phlebia</taxon>
    </lineage>
</organism>
<keyword evidence="2" id="KW-1185">Reference proteome</keyword>
<proteinExistence type="predicted"/>
<dbReference type="Proteomes" id="UP001148662">
    <property type="component" value="Unassembled WGS sequence"/>
</dbReference>